<dbReference type="Proteomes" id="UP000587070">
    <property type="component" value="Unassembled WGS sequence"/>
</dbReference>
<name>A0A840G7P7_RHOTE</name>
<evidence type="ECO:0000313" key="3">
    <source>
        <dbReference type="Proteomes" id="UP000587070"/>
    </source>
</evidence>
<keyword evidence="3" id="KW-1185">Reference proteome</keyword>
<protein>
    <submittedName>
        <fullName evidence="2">Uncharacterized protein</fullName>
    </submittedName>
</protein>
<evidence type="ECO:0000313" key="2">
    <source>
        <dbReference type="EMBL" id="MBB4248363.1"/>
    </source>
</evidence>
<dbReference type="RefSeq" id="WP_153117394.1">
    <property type="nucleotide sequence ID" value="NZ_JACIGE010000010.1"/>
</dbReference>
<proteinExistence type="predicted"/>
<organism evidence="2 3">
    <name type="scientific">Rhodocyclus tenuis</name>
    <name type="common">Rhodospirillum tenue</name>
    <dbReference type="NCBI Taxonomy" id="1066"/>
    <lineage>
        <taxon>Bacteria</taxon>
        <taxon>Pseudomonadati</taxon>
        <taxon>Pseudomonadota</taxon>
        <taxon>Betaproteobacteria</taxon>
        <taxon>Rhodocyclales</taxon>
        <taxon>Rhodocyclaceae</taxon>
        <taxon>Rhodocyclus</taxon>
    </lineage>
</organism>
<sequence length="165" mass="18738">MRKNNGTVIVGCPGEEHCPRMLDEAARQKRFEQNTGISCGWPEREALDYLLAREGFAVKDLALARKMSSLRLNVEQQRLEALPSRLELWYGRSLVMLATGSIALFTFAAVLSRDLPLLTVLQIALALSAFSFMAYVAQRFIVQPVRIAERVKPALERYYSEFQQQ</sequence>
<dbReference type="EMBL" id="JACIGE010000010">
    <property type="protein sequence ID" value="MBB4248363.1"/>
    <property type="molecule type" value="Genomic_DNA"/>
</dbReference>
<gene>
    <name evidence="2" type="ORF">GGD90_002755</name>
</gene>
<comment type="caution">
    <text evidence="2">The sequence shown here is derived from an EMBL/GenBank/DDBJ whole genome shotgun (WGS) entry which is preliminary data.</text>
</comment>
<keyword evidence="1" id="KW-1133">Transmembrane helix</keyword>
<dbReference type="AlphaFoldDB" id="A0A840G7P7"/>
<feature type="transmembrane region" description="Helical" evidence="1">
    <location>
        <begin position="94"/>
        <end position="111"/>
    </location>
</feature>
<feature type="transmembrane region" description="Helical" evidence="1">
    <location>
        <begin position="117"/>
        <end position="137"/>
    </location>
</feature>
<evidence type="ECO:0000256" key="1">
    <source>
        <dbReference type="SAM" id="Phobius"/>
    </source>
</evidence>
<keyword evidence="1" id="KW-0812">Transmembrane</keyword>
<keyword evidence="1" id="KW-0472">Membrane</keyword>
<accession>A0A840G7P7</accession>
<reference evidence="2 3" key="1">
    <citation type="submission" date="2020-08" db="EMBL/GenBank/DDBJ databases">
        <title>Genome sequencing of Purple Non-Sulfur Bacteria from various extreme environments.</title>
        <authorList>
            <person name="Mayer M."/>
        </authorList>
    </citation>
    <scope>NUCLEOTIDE SEQUENCE [LARGE SCALE GENOMIC DNA]</scope>
    <source>
        <strain evidence="2 3">2761</strain>
    </source>
</reference>